<gene>
    <name evidence="2" type="ORF">Fot_02002</name>
</gene>
<evidence type="ECO:0000313" key="2">
    <source>
        <dbReference type="EMBL" id="KAL2557263.1"/>
    </source>
</evidence>
<sequence>MDPNLGFNSPAFGTAKPAGLSRPPRLTKHRKPLAGHRPWSTPAREIDNPFRSVSEQGFGSFQEDLGMETARNDPGFNTLRPVSGLDFGSESTEFGAWHFVWIQ</sequence>
<evidence type="ECO:0000313" key="3">
    <source>
        <dbReference type="Proteomes" id="UP001604277"/>
    </source>
</evidence>
<feature type="compositionally biased region" description="Basic residues" evidence="1">
    <location>
        <begin position="25"/>
        <end position="34"/>
    </location>
</feature>
<accession>A0ABD1X5K5</accession>
<dbReference type="Proteomes" id="UP001604277">
    <property type="component" value="Unassembled WGS sequence"/>
</dbReference>
<dbReference type="AlphaFoldDB" id="A0ABD1X5K5"/>
<keyword evidence="3" id="KW-1185">Reference proteome</keyword>
<dbReference type="EMBL" id="JBFOLJ010000001">
    <property type="protein sequence ID" value="KAL2557263.1"/>
    <property type="molecule type" value="Genomic_DNA"/>
</dbReference>
<comment type="caution">
    <text evidence="2">The sequence shown here is derived from an EMBL/GenBank/DDBJ whole genome shotgun (WGS) entry which is preliminary data.</text>
</comment>
<organism evidence="2 3">
    <name type="scientific">Forsythia ovata</name>
    <dbReference type="NCBI Taxonomy" id="205694"/>
    <lineage>
        <taxon>Eukaryota</taxon>
        <taxon>Viridiplantae</taxon>
        <taxon>Streptophyta</taxon>
        <taxon>Embryophyta</taxon>
        <taxon>Tracheophyta</taxon>
        <taxon>Spermatophyta</taxon>
        <taxon>Magnoliopsida</taxon>
        <taxon>eudicotyledons</taxon>
        <taxon>Gunneridae</taxon>
        <taxon>Pentapetalae</taxon>
        <taxon>asterids</taxon>
        <taxon>lamiids</taxon>
        <taxon>Lamiales</taxon>
        <taxon>Oleaceae</taxon>
        <taxon>Forsythieae</taxon>
        <taxon>Forsythia</taxon>
    </lineage>
</organism>
<name>A0ABD1X5K5_9LAMI</name>
<proteinExistence type="predicted"/>
<feature type="region of interest" description="Disordered" evidence="1">
    <location>
        <begin position="1"/>
        <end position="48"/>
    </location>
</feature>
<reference evidence="3" key="1">
    <citation type="submission" date="2024-07" db="EMBL/GenBank/DDBJ databases">
        <title>Two chromosome-level genome assemblies of Korean endemic species Abeliophyllum distichum and Forsythia ovata (Oleaceae).</title>
        <authorList>
            <person name="Jang H."/>
        </authorList>
    </citation>
    <scope>NUCLEOTIDE SEQUENCE [LARGE SCALE GENOMIC DNA]</scope>
</reference>
<protein>
    <submittedName>
        <fullName evidence="2">Uncharacterized protein</fullName>
    </submittedName>
</protein>
<evidence type="ECO:0000256" key="1">
    <source>
        <dbReference type="SAM" id="MobiDB-lite"/>
    </source>
</evidence>